<comment type="caution">
    <text evidence="1">The sequence shown here is derived from an EMBL/GenBank/DDBJ whole genome shotgun (WGS) entry which is preliminary data.</text>
</comment>
<gene>
    <name evidence="1" type="ORF">A2571_01205</name>
</gene>
<dbReference type="Proteomes" id="UP000177043">
    <property type="component" value="Unassembled WGS sequence"/>
</dbReference>
<accession>A0A1G2QER9</accession>
<dbReference type="EMBL" id="MHTJ01000002">
    <property type="protein sequence ID" value="OHA58977.1"/>
    <property type="molecule type" value="Genomic_DNA"/>
</dbReference>
<protein>
    <submittedName>
        <fullName evidence="1">Uncharacterized protein</fullName>
    </submittedName>
</protein>
<evidence type="ECO:0000313" key="2">
    <source>
        <dbReference type="Proteomes" id="UP000177043"/>
    </source>
</evidence>
<name>A0A1G2QER9_9BACT</name>
<dbReference type="STRING" id="1802438.A2571_01205"/>
<organism evidence="1 2">
    <name type="scientific">Candidatus Vogelbacteria bacterium RIFOXYD1_FULL_44_32</name>
    <dbReference type="NCBI Taxonomy" id="1802438"/>
    <lineage>
        <taxon>Bacteria</taxon>
        <taxon>Candidatus Vogeliibacteriota</taxon>
    </lineage>
</organism>
<proteinExistence type="predicted"/>
<dbReference type="Pfam" id="PF09136">
    <property type="entry name" value="Glucodextran_B"/>
    <property type="match status" value="1"/>
</dbReference>
<evidence type="ECO:0000313" key="1">
    <source>
        <dbReference type="EMBL" id="OHA58977.1"/>
    </source>
</evidence>
<dbReference type="AlphaFoldDB" id="A0A1G2QER9"/>
<sequence>MGVVLLICIIYAGFKMTALIKGPAIEILSPTAGNIYASELVVVKGKVERITKIYMNDRQIFTDNEGHFSEPLLLFSGYNILTLKATDAFGRKVSKQIELIYQG</sequence>
<dbReference type="InterPro" id="IPR013783">
    <property type="entry name" value="Ig-like_fold"/>
</dbReference>
<reference evidence="1 2" key="1">
    <citation type="journal article" date="2016" name="Nat. Commun.">
        <title>Thousands of microbial genomes shed light on interconnected biogeochemical processes in an aquifer system.</title>
        <authorList>
            <person name="Anantharaman K."/>
            <person name="Brown C.T."/>
            <person name="Hug L.A."/>
            <person name="Sharon I."/>
            <person name="Castelle C.J."/>
            <person name="Probst A.J."/>
            <person name="Thomas B.C."/>
            <person name="Singh A."/>
            <person name="Wilkins M.J."/>
            <person name="Karaoz U."/>
            <person name="Brodie E.L."/>
            <person name="Williams K.H."/>
            <person name="Hubbard S.S."/>
            <person name="Banfield J.F."/>
        </authorList>
    </citation>
    <scope>NUCLEOTIDE SEQUENCE [LARGE SCALE GENOMIC DNA]</scope>
</reference>
<dbReference type="Gene3D" id="2.60.40.10">
    <property type="entry name" value="Immunoglobulins"/>
    <property type="match status" value="1"/>
</dbReference>